<dbReference type="SUPFAM" id="SSF52047">
    <property type="entry name" value="RNI-like"/>
    <property type="match status" value="1"/>
</dbReference>
<accession>A0A9P6SQE9</accession>
<sequence length="271" mass="31263">MHFTDVDPVNDFIHKYGWSIVFFDENTTNNNTFAAILDDIEIPIGRDCQLECLRFDSSYFTTDESDRLDKIIERSPNFEDLGLYILLVNENNFRMAQTLLHRYWSMLSVIRFNSWSLENWLPQIVSSFTTRNCFPNLVSFDLQSWGSQSLSSSCVPWIAAMVSAPPQATSSTLDSQSLSHDIADTHNAQCESESTIPWRALRKIVLHEIKLQPEEWKTVIEAMDLSKLRHLDLWSSNISHEAFRTLIDRVPDKQDFQGIAQDPQYHGDGTH</sequence>
<evidence type="ECO:0000313" key="2">
    <source>
        <dbReference type="Proteomes" id="UP000749646"/>
    </source>
</evidence>
<reference evidence="1" key="1">
    <citation type="journal article" date="2020" name="Fungal Divers.">
        <title>Resolving the Mortierellaceae phylogeny through synthesis of multi-gene phylogenetics and phylogenomics.</title>
        <authorList>
            <person name="Vandepol N."/>
            <person name="Liber J."/>
            <person name="Desiro A."/>
            <person name="Na H."/>
            <person name="Kennedy M."/>
            <person name="Barry K."/>
            <person name="Grigoriev I.V."/>
            <person name="Miller A.N."/>
            <person name="O'Donnell K."/>
            <person name="Stajich J.E."/>
            <person name="Bonito G."/>
        </authorList>
    </citation>
    <scope>NUCLEOTIDE SEQUENCE</scope>
    <source>
        <strain evidence="1">MES-2147</strain>
    </source>
</reference>
<gene>
    <name evidence="1" type="ORF">BGZ65_007433</name>
</gene>
<dbReference type="InterPro" id="IPR032675">
    <property type="entry name" value="LRR_dom_sf"/>
</dbReference>
<keyword evidence="2" id="KW-1185">Reference proteome</keyword>
<dbReference type="OrthoDB" id="10540752at2759"/>
<dbReference type="Gene3D" id="3.80.10.10">
    <property type="entry name" value="Ribonuclease Inhibitor"/>
    <property type="match status" value="1"/>
</dbReference>
<evidence type="ECO:0000313" key="1">
    <source>
        <dbReference type="EMBL" id="KAF9988328.1"/>
    </source>
</evidence>
<comment type="caution">
    <text evidence="1">The sequence shown here is derived from an EMBL/GenBank/DDBJ whole genome shotgun (WGS) entry which is preliminary data.</text>
</comment>
<organism evidence="1 2">
    <name type="scientific">Modicella reniformis</name>
    <dbReference type="NCBI Taxonomy" id="1440133"/>
    <lineage>
        <taxon>Eukaryota</taxon>
        <taxon>Fungi</taxon>
        <taxon>Fungi incertae sedis</taxon>
        <taxon>Mucoromycota</taxon>
        <taxon>Mortierellomycotina</taxon>
        <taxon>Mortierellomycetes</taxon>
        <taxon>Mortierellales</taxon>
        <taxon>Mortierellaceae</taxon>
        <taxon>Modicella</taxon>
    </lineage>
</organism>
<protein>
    <submittedName>
        <fullName evidence="1">Uncharacterized protein</fullName>
    </submittedName>
</protein>
<dbReference type="AlphaFoldDB" id="A0A9P6SQE9"/>
<name>A0A9P6SQE9_9FUNG</name>
<dbReference type="EMBL" id="JAAAHW010003131">
    <property type="protein sequence ID" value="KAF9988328.1"/>
    <property type="molecule type" value="Genomic_DNA"/>
</dbReference>
<proteinExistence type="predicted"/>
<dbReference type="Proteomes" id="UP000749646">
    <property type="component" value="Unassembled WGS sequence"/>
</dbReference>